<protein>
    <recommendedName>
        <fullName evidence="3">Permuted papain-like amidase YaeF/Yiix C92 family enzyme</fullName>
    </recommendedName>
</protein>
<dbReference type="InterPro" id="IPR038765">
    <property type="entry name" value="Papain-like_cys_pep_sf"/>
</dbReference>
<name>A0A0R1VI01_9LACO</name>
<dbReference type="Gene3D" id="3.90.1720.10">
    <property type="entry name" value="endopeptidase domain like (from Nostoc punctiforme)"/>
    <property type="match status" value="1"/>
</dbReference>
<dbReference type="Proteomes" id="UP000051451">
    <property type="component" value="Unassembled WGS sequence"/>
</dbReference>
<dbReference type="Pfam" id="PF05708">
    <property type="entry name" value="Peptidase_C92"/>
    <property type="match status" value="1"/>
</dbReference>
<proteinExistence type="predicted"/>
<reference evidence="1 2" key="1">
    <citation type="journal article" date="2015" name="Genome Announc.">
        <title>Expanding the biotechnology potential of lactobacilli through comparative genomics of 213 strains and associated genera.</title>
        <authorList>
            <person name="Sun Z."/>
            <person name="Harris H.M."/>
            <person name="McCann A."/>
            <person name="Guo C."/>
            <person name="Argimon S."/>
            <person name="Zhang W."/>
            <person name="Yang X."/>
            <person name="Jeffery I.B."/>
            <person name="Cooney J.C."/>
            <person name="Kagawa T.F."/>
            <person name="Liu W."/>
            <person name="Song Y."/>
            <person name="Salvetti E."/>
            <person name="Wrobel A."/>
            <person name="Rasinkangas P."/>
            <person name="Parkhill J."/>
            <person name="Rea M.C."/>
            <person name="O'Sullivan O."/>
            <person name="Ritari J."/>
            <person name="Douillard F.P."/>
            <person name="Paul Ross R."/>
            <person name="Yang R."/>
            <person name="Briner A.E."/>
            <person name="Felis G.E."/>
            <person name="de Vos W.M."/>
            <person name="Barrangou R."/>
            <person name="Klaenhammer T.R."/>
            <person name="Caufield P.W."/>
            <person name="Cui Y."/>
            <person name="Zhang H."/>
            <person name="O'Toole P.W."/>
        </authorList>
    </citation>
    <scope>NUCLEOTIDE SEQUENCE [LARGE SCALE GENOMIC DNA]</scope>
    <source>
        <strain evidence="1 2">DSM 18630</strain>
    </source>
</reference>
<organism evidence="1 2">
    <name type="scientific">Liquorilactobacillus ghanensis DSM 18630</name>
    <dbReference type="NCBI Taxonomy" id="1423750"/>
    <lineage>
        <taxon>Bacteria</taxon>
        <taxon>Bacillati</taxon>
        <taxon>Bacillota</taxon>
        <taxon>Bacilli</taxon>
        <taxon>Lactobacillales</taxon>
        <taxon>Lactobacillaceae</taxon>
        <taxon>Liquorilactobacillus</taxon>
    </lineage>
</organism>
<keyword evidence="2" id="KW-1185">Reference proteome</keyword>
<dbReference type="InterPro" id="IPR024453">
    <property type="entry name" value="Peptidase_C92"/>
</dbReference>
<evidence type="ECO:0000313" key="1">
    <source>
        <dbReference type="EMBL" id="KRM04847.1"/>
    </source>
</evidence>
<dbReference type="PATRIC" id="fig|1423750.3.peg.1920"/>
<dbReference type="EMBL" id="AZGB01000025">
    <property type="protein sequence ID" value="KRM04847.1"/>
    <property type="molecule type" value="Genomic_DNA"/>
</dbReference>
<evidence type="ECO:0000313" key="2">
    <source>
        <dbReference type="Proteomes" id="UP000051451"/>
    </source>
</evidence>
<comment type="caution">
    <text evidence="1">The sequence shown here is derived from an EMBL/GenBank/DDBJ whole genome shotgun (WGS) entry which is preliminary data.</text>
</comment>
<evidence type="ECO:0008006" key="3">
    <source>
        <dbReference type="Google" id="ProtNLM"/>
    </source>
</evidence>
<gene>
    <name evidence="1" type="ORF">FC89_GL001875</name>
</gene>
<accession>A0A0R1VI01</accession>
<dbReference type="SUPFAM" id="SSF54001">
    <property type="entry name" value="Cysteine proteinases"/>
    <property type="match status" value="1"/>
</dbReference>
<sequence length="201" mass="22899">MVYIDDCEEWPLNLLKTGDLLFVRTDNTDALSRQIAAATQITTTERTMNYTHVGFLEEATANCFWVMHASPRKGCCREALADFLQENQTGVDAYRLRGQQIDYTAVAQRARQLLGSPYNFSFIADQPGYYCSEFICTIFKQAKLFKSIPMQFGPDKQILPAWQDYYQQLKLSVPVGQFGSSPNSLIAQTFPQHLKFIARIV</sequence>
<dbReference type="AlphaFoldDB" id="A0A0R1VI01"/>